<sequence>MASDGILHFADRLRQELDSLKLKIIERETEIQRLKQELLDRKIAANTDRRVQEEEHAQLIHEKDEAHAAECAQYDEKIGRMKSTLERCLTQLESIKAENYEATSAFNTLKAKYQDMQKRQEEVILNSVKQRIQGERAKLRLETKELRLRYQEDATKKMQPVMAAAIDEEKQKHCKAVSELEARHQQELEELRASMAQQQSSMLVNVHREGDMARQRAVEAEYQRMAGELQAKAAQHDEYVKKLRARHEADLESLRESHRRALDEAKERYDTMVEGEKAAHERTQRATHERFVDALEKERSNLRSALNDIRSGYAKESADYRAELVKQLEAKVSVVEEEAIAQIESQRDTWLASAVRPLVERWKAEEKQLRDDAALEARSARQALKAEKARYISALETLEADREAEREALRKDRLGLKMKQQQAEETELQYAALQTELESHRRMLRDAKTQLNDRAEAMNDAEAEHKARLQALRRDYERENADLHARVGELETALTQAKAVAAEEAEVAAAAWQKRAEEAEEETSQYKAQLEGLQEQVRGIEAAMGSLI</sequence>
<evidence type="ECO:0000256" key="1">
    <source>
        <dbReference type="SAM" id="Coils"/>
    </source>
</evidence>
<dbReference type="AlphaFoldDB" id="A0A8J6E366"/>
<keyword evidence="1" id="KW-0175">Coiled coil</keyword>
<reference evidence="2" key="1">
    <citation type="submission" date="2021-05" db="EMBL/GenBank/DDBJ databases">
        <title>A free-living protist that lacks canonical eukaryotic 1 DNA replication and segregation systems.</title>
        <authorList>
            <person name="Salas-Leiva D.E."/>
            <person name="Tromer E.C."/>
            <person name="Curtis B.A."/>
            <person name="Jerlstrom-Hultqvist J."/>
            <person name="Kolisko M."/>
            <person name="Yi Z."/>
            <person name="Salas-Leiva J.S."/>
            <person name="Gallot-Lavallee L."/>
            <person name="Kops G.J.P.L."/>
            <person name="Archibald J.M."/>
            <person name="Simpson A.G.B."/>
            <person name="Roger A.J."/>
        </authorList>
    </citation>
    <scope>NUCLEOTIDE SEQUENCE</scope>
    <source>
        <strain evidence="2">BICM</strain>
    </source>
</reference>
<feature type="coiled-coil region" evidence="1">
    <location>
        <begin position="174"/>
        <end position="201"/>
    </location>
</feature>
<feature type="coiled-coil region" evidence="1">
    <location>
        <begin position="381"/>
        <end position="543"/>
    </location>
</feature>
<proteinExistence type="predicted"/>
<comment type="caution">
    <text evidence="2">The sequence shown here is derived from an EMBL/GenBank/DDBJ whole genome shotgun (WGS) entry which is preliminary data.</text>
</comment>
<evidence type="ECO:0000313" key="2">
    <source>
        <dbReference type="EMBL" id="KAG9392752.1"/>
    </source>
</evidence>
<organism evidence="2 3">
    <name type="scientific">Carpediemonas membranifera</name>
    <dbReference type="NCBI Taxonomy" id="201153"/>
    <lineage>
        <taxon>Eukaryota</taxon>
        <taxon>Metamonada</taxon>
        <taxon>Carpediemonas-like organisms</taxon>
        <taxon>Carpediemonas</taxon>
    </lineage>
</organism>
<protein>
    <submittedName>
        <fullName evidence="2">Chromosome partition protein Smc</fullName>
    </submittedName>
</protein>
<dbReference type="EMBL" id="JAHDYR010000033">
    <property type="protein sequence ID" value="KAG9392752.1"/>
    <property type="molecule type" value="Genomic_DNA"/>
</dbReference>
<keyword evidence="3" id="KW-1185">Reference proteome</keyword>
<dbReference type="Proteomes" id="UP000717585">
    <property type="component" value="Unassembled WGS sequence"/>
</dbReference>
<gene>
    <name evidence="2" type="ORF">J8273_5891</name>
</gene>
<feature type="coiled-coil region" evidence="1">
    <location>
        <begin position="10"/>
        <end position="37"/>
    </location>
</feature>
<evidence type="ECO:0000313" key="3">
    <source>
        <dbReference type="Proteomes" id="UP000717585"/>
    </source>
</evidence>
<accession>A0A8J6E366</accession>
<name>A0A8J6E366_9EUKA</name>